<dbReference type="RefSeq" id="WP_117329807.1">
    <property type="nucleotide sequence ID" value="NZ_QUWK01000004.1"/>
</dbReference>
<evidence type="ECO:0000259" key="2">
    <source>
        <dbReference type="Pfam" id="PF18164"/>
    </source>
</evidence>
<reference evidence="4" key="1">
    <citation type="submission" date="2018-08" db="EMBL/GenBank/DDBJ databases">
        <authorList>
            <person name="Grouzdev D.S."/>
            <person name="Krutkina M.S."/>
        </authorList>
    </citation>
    <scope>NUCLEOTIDE SEQUENCE [LARGE SCALE GENOMIC DNA]</scope>
    <source>
        <strain evidence="4">4-11</strain>
    </source>
</reference>
<feature type="domain" description="GNAT-like C-terminal" evidence="2">
    <location>
        <begin position="127"/>
        <end position="341"/>
    </location>
</feature>
<dbReference type="InterPro" id="IPR041644">
    <property type="entry name" value="GNAT_C"/>
</dbReference>
<protein>
    <submittedName>
        <fullName evidence="3">Uncharacterized protein</fullName>
    </submittedName>
</protein>
<accession>A0A372MJA8</accession>
<dbReference type="Gene3D" id="3.40.630.120">
    <property type="match status" value="1"/>
</dbReference>
<feature type="domain" description="N-acyltransferase N-terminal" evidence="1">
    <location>
        <begin position="43"/>
        <end position="123"/>
    </location>
</feature>
<keyword evidence="4" id="KW-1185">Reference proteome</keyword>
<dbReference type="Pfam" id="PF18164">
    <property type="entry name" value="GNAT_C"/>
    <property type="match status" value="1"/>
</dbReference>
<proteinExistence type="predicted"/>
<sequence length="344" mass="38453">MDSNAFGLDTGQLRAIEDFLQSNTLGRDHAKRVADLSASISYRDTGKTATILNDALQSFGVLYPLVLIRETEDAVISVYEKAGIDDAVRDATLSDVRLWVDQYASQHNGAIGLDQVFWICRHLCANILRLGRLQFEPKVFGYPYQIFLNLKDDMMIMFANRGLFCDEDGYLTSDQNAVFRTTLLEDTNHITGHLVDTKLGIIEKEETQKIKTELLRILGPETSVLHLHIPSGSPLTPSSVDDSLTLAKAYFPSISIVACSSWLLDPALDLVASQESNTRDFMHRFKKFPVSYTVPQIYERVFGFGLGETEVLTYNATTSLQKKVQQALKNGVKFHTTGGYLINL</sequence>
<evidence type="ECO:0000313" key="4">
    <source>
        <dbReference type="Proteomes" id="UP000264002"/>
    </source>
</evidence>
<reference evidence="3 4" key="2">
    <citation type="submission" date="2018-09" db="EMBL/GenBank/DDBJ databases">
        <title>Genome of Sphaerochaeta halotolerans strain 4-11.</title>
        <authorList>
            <person name="Nazina T.N."/>
            <person name="Sokolova D.S."/>
        </authorList>
    </citation>
    <scope>NUCLEOTIDE SEQUENCE [LARGE SCALE GENOMIC DNA]</scope>
    <source>
        <strain evidence="3 4">4-11</strain>
    </source>
</reference>
<gene>
    <name evidence="3" type="ORF">DYP60_05110</name>
</gene>
<dbReference type="EMBL" id="QUWK01000004">
    <property type="protein sequence ID" value="RFU95396.1"/>
    <property type="molecule type" value="Genomic_DNA"/>
</dbReference>
<evidence type="ECO:0000259" key="1">
    <source>
        <dbReference type="Pfam" id="PF18082"/>
    </source>
</evidence>
<dbReference type="Pfam" id="PF18082">
    <property type="entry name" value="NAT_N"/>
    <property type="match status" value="1"/>
</dbReference>
<name>A0A372MJA8_9SPIR</name>
<comment type="caution">
    <text evidence="3">The sequence shown here is derived from an EMBL/GenBank/DDBJ whole genome shotgun (WGS) entry which is preliminary data.</text>
</comment>
<organism evidence="3 4">
    <name type="scientific">Sphaerochaeta halotolerans</name>
    <dbReference type="NCBI Taxonomy" id="2293840"/>
    <lineage>
        <taxon>Bacteria</taxon>
        <taxon>Pseudomonadati</taxon>
        <taxon>Spirochaetota</taxon>
        <taxon>Spirochaetia</taxon>
        <taxon>Spirochaetales</taxon>
        <taxon>Sphaerochaetaceae</taxon>
        <taxon>Sphaerochaeta</taxon>
    </lineage>
</organism>
<dbReference type="Proteomes" id="UP000264002">
    <property type="component" value="Unassembled WGS sequence"/>
</dbReference>
<dbReference type="InterPro" id="IPR041273">
    <property type="entry name" value="NAT_N"/>
</dbReference>
<dbReference type="AlphaFoldDB" id="A0A372MJA8"/>
<evidence type="ECO:0000313" key="3">
    <source>
        <dbReference type="EMBL" id="RFU95396.1"/>
    </source>
</evidence>